<feature type="compositionally biased region" description="Basic and acidic residues" evidence="4">
    <location>
        <begin position="257"/>
        <end position="272"/>
    </location>
</feature>
<evidence type="ECO:0000256" key="2">
    <source>
        <dbReference type="ARBA" id="ARBA00023125"/>
    </source>
</evidence>
<organism evidence="6 7">
    <name type="scientific">Paenibacillus allorhizoplanae</name>
    <dbReference type="NCBI Taxonomy" id="2905648"/>
    <lineage>
        <taxon>Bacteria</taxon>
        <taxon>Bacillati</taxon>
        <taxon>Bacillota</taxon>
        <taxon>Bacilli</taxon>
        <taxon>Bacillales</taxon>
        <taxon>Paenibacillaceae</taxon>
        <taxon>Paenibacillus</taxon>
    </lineage>
</organism>
<dbReference type="Gene3D" id="2.60.120.10">
    <property type="entry name" value="Jelly Rolls"/>
    <property type="match status" value="1"/>
</dbReference>
<dbReference type="SMART" id="SM00342">
    <property type="entry name" value="HTH_ARAC"/>
    <property type="match status" value="1"/>
</dbReference>
<gene>
    <name evidence="6" type="primary">rhaS_25</name>
    <name evidence="6" type="ORF">PAECIP111891_05030</name>
</gene>
<evidence type="ECO:0000256" key="1">
    <source>
        <dbReference type="ARBA" id="ARBA00023015"/>
    </source>
</evidence>
<dbReference type="InterPro" id="IPR009057">
    <property type="entry name" value="Homeodomain-like_sf"/>
</dbReference>
<keyword evidence="3" id="KW-0804">Transcription</keyword>
<dbReference type="PRINTS" id="PR00032">
    <property type="entry name" value="HTHARAC"/>
</dbReference>
<dbReference type="Pfam" id="PF02311">
    <property type="entry name" value="AraC_binding"/>
    <property type="match status" value="1"/>
</dbReference>
<dbReference type="InterPro" id="IPR014710">
    <property type="entry name" value="RmlC-like_jellyroll"/>
</dbReference>
<keyword evidence="2" id="KW-0238">DNA-binding</keyword>
<reference evidence="6" key="1">
    <citation type="submission" date="2022-01" db="EMBL/GenBank/DDBJ databases">
        <authorList>
            <person name="Criscuolo A."/>
        </authorList>
    </citation>
    <scope>NUCLEOTIDE SEQUENCE</scope>
    <source>
        <strain evidence="6">CIP111891</strain>
    </source>
</reference>
<dbReference type="PANTHER" id="PTHR43280">
    <property type="entry name" value="ARAC-FAMILY TRANSCRIPTIONAL REGULATOR"/>
    <property type="match status" value="1"/>
</dbReference>
<dbReference type="SUPFAM" id="SSF46689">
    <property type="entry name" value="Homeodomain-like"/>
    <property type="match status" value="2"/>
</dbReference>
<evidence type="ECO:0000259" key="5">
    <source>
        <dbReference type="PROSITE" id="PS01124"/>
    </source>
</evidence>
<comment type="caution">
    <text evidence="6">The sequence shown here is derived from an EMBL/GenBank/DDBJ whole genome shotgun (WGS) entry which is preliminary data.</text>
</comment>
<evidence type="ECO:0000313" key="6">
    <source>
        <dbReference type="EMBL" id="CAH1220461.1"/>
    </source>
</evidence>
<dbReference type="SUPFAM" id="SSF51215">
    <property type="entry name" value="Regulatory protein AraC"/>
    <property type="match status" value="1"/>
</dbReference>
<evidence type="ECO:0000256" key="3">
    <source>
        <dbReference type="ARBA" id="ARBA00023163"/>
    </source>
</evidence>
<keyword evidence="1" id="KW-0805">Transcription regulation</keyword>
<sequence length="272" mass="30992">MTSESIIDIPKVRAAVGGTVVYPPGSRFGPRVQADLQLVLLHTGSMTVHIDEVSHRIQPGQVILLKPGHQEQFLFAKEQETWHRWIAVHVGELTEQQRDQLEQLPHTQAISEEMNRLTDILISLRLRYNATSETLCSLGLAAIQLFIAESTNNHMQHTHPTILHAKQYIEHHFHDHLSLEGIADEVGLSPEHLVRLFRKHEGITPIKFVWNYRILRANELLIQTGLAIGEIAMRCGFKNSFHFARMFKSTTGTTPSDYRHGNWRGNDKEADL</sequence>
<evidence type="ECO:0000313" key="7">
    <source>
        <dbReference type="Proteomes" id="UP000838821"/>
    </source>
</evidence>
<feature type="domain" description="HTH araC/xylS-type" evidence="5">
    <location>
        <begin position="163"/>
        <end position="261"/>
    </location>
</feature>
<proteinExistence type="predicted"/>
<dbReference type="InterPro" id="IPR037923">
    <property type="entry name" value="HTH-like"/>
</dbReference>
<dbReference type="Pfam" id="PF12833">
    <property type="entry name" value="HTH_18"/>
    <property type="match status" value="1"/>
</dbReference>
<evidence type="ECO:0000256" key="4">
    <source>
        <dbReference type="SAM" id="MobiDB-lite"/>
    </source>
</evidence>
<dbReference type="InterPro" id="IPR003313">
    <property type="entry name" value="AraC-bd"/>
</dbReference>
<keyword evidence="7" id="KW-1185">Reference proteome</keyword>
<protein>
    <submittedName>
        <fullName evidence="6">HTH-type transcriptional activator RhaS</fullName>
    </submittedName>
</protein>
<accession>A0ABN8GY04</accession>
<dbReference type="Gene3D" id="1.10.10.60">
    <property type="entry name" value="Homeodomain-like"/>
    <property type="match status" value="2"/>
</dbReference>
<dbReference type="InterPro" id="IPR018060">
    <property type="entry name" value="HTH_AraC"/>
</dbReference>
<dbReference type="EMBL" id="CAKMMW010000019">
    <property type="protein sequence ID" value="CAH1220461.1"/>
    <property type="molecule type" value="Genomic_DNA"/>
</dbReference>
<feature type="region of interest" description="Disordered" evidence="4">
    <location>
        <begin position="253"/>
        <end position="272"/>
    </location>
</feature>
<dbReference type="PANTHER" id="PTHR43280:SF2">
    <property type="entry name" value="HTH-TYPE TRANSCRIPTIONAL REGULATOR EXSA"/>
    <property type="match status" value="1"/>
</dbReference>
<dbReference type="InterPro" id="IPR020449">
    <property type="entry name" value="Tscrpt_reg_AraC-type_HTH"/>
</dbReference>
<dbReference type="Proteomes" id="UP000838821">
    <property type="component" value="Unassembled WGS sequence"/>
</dbReference>
<dbReference type="RefSeq" id="WP_236291149.1">
    <property type="nucleotide sequence ID" value="NZ_CAKMMW010000019.1"/>
</dbReference>
<name>A0ABN8GY04_9BACL</name>
<dbReference type="PROSITE" id="PS01124">
    <property type="entry name" value="HTH_ARAC_FAMILY_2"/>
    <property type="match status" value="1"/>
</dbReference>